<organism evidence="1 4">
    <name type="scientific">Aliivibrio fischeri</name>
    <name type="common">Vibrio fischeri</name>
    <dbReference type="NCBI Taxonomy" id="668"/>
    <lineage>
        <taxon>Bacteria</taxon>
        <taxon>Pseudomonadati</taxon>
        <taxon>Pseudomonadota</taxon>
        <taxon>Gammaproteobacteria</taxon>
        <taxon>Vibrionales</taxon>
        <taxon>Vibrionaceae</taxon>
        <taxon>Aliivibrio</taxon>
    </lineage>
</organism>
<sequence length="44" mass="5176">MGTVIGLLILIAIDWYLLRKTGLHIHKFISKKYAEYLQSKEKDK</sequence>
<evidence type="ECO:0000313" key="2">
    <source>
        <dbReference type="EMBL" id="MUK44257.1"/>
    </source>
</evidence>
<reference evidence="5 6" key="2">
    <citation type="submission" date="2019-11" db="EMBL/GenBank/DDBJ databases">
        <title>Using colonization assays and comparative genomics to discover symbiosis behaviors and factors in Vibrio fischeri.</title>
        <authorList>
            <person name="Bongrand C."/>
            <person name="Moriano-Gutierrez S."/>
            <person name="Arevalo P."/>
            <person name="Mcfall-Ngai M."/>
            <person name="Visick K."/>
            <person name="Polz M.F."/>
            <person name="Ruby E.G."/>
        </authorList>
    </citation>
    <scope>NUCLEOTIDE SEQUENCE [LARGE SCALE GENOMIC DNA]</scope>
    <source>
        <strain evidence="2">Emors.3.2</strain>
        <strain evidence="5">emors.3.2</strain>
        <strain evidence="6">emors.4.1</strain>
        <strain evidence="3">Emors.4.1</strain>
    </source>
</reference>
<dbReference type="Proteomes" id="UP000448038">
    <property type="component" value="Unassembled WGS sequence"/>
</dbReference>
<reference evidence="1 4" key="1">
    <citation type="submission" date="2019-07" db="EMBL/GenBank/DDBJ databases">
        <title>Whole genome shotgun sequence of Aliivibrio fischeri NBRC 101058.</title>
        <authorList>
            <person name="Hosoyama A."/>
            <person name="Uohara A."/>
            <person name="Ohji S."/>
            <person name="Ichikawa N."/>
        </authorList>
    </citation>
    <scope>NUCLEOTIDE SEQUENCE [LARGE SCALE GENOMIC DNA]</scope>
    <source>
        <strain evidence="1 4">NBRC 101058</strain>
    </source>
</reference>
<accession>A0A510UI17</accession>
<dbReference type="Proteomes" id="UP000435323">
    <property type="component" value="Unassembled WGS sequence"/>
</dbReference>
<evidence type="ECO:0000313" key="1">
    <source>
        <dbReference type="EMBL" id="GEK13020.1"/>
    </source>
</evidence>
<evidence type="ECO:0000313" key="6">
    <source>
        <dbReference type="Proteomes" id="UP000448038"/>
    </source>
</evidence>
<dbReference type="EMBL" id="WOBN01000019">
    <property type="protein sequence ID" value="MUK49957.1"/>
    <property type="molecule type" value="Genomic_DNA"/>
</dbReference>
<dbReference type="EMBL" id="BJTZ01000004">
    <property type="protein sequence ID" value="GEK13020.1"/>
    <property type="molecule type" value="Genomic_DNA"/>
</dbReference>
<comment type="caution">
    <text evidence="1">The sequence shown here is derived from an EMBL/GenBank/DDBJ whole genome shotgun (WGS) entry which is preliminary data.</text>
</comment>
<evidence type="ECO:0000313" key="3">
    <source>
        <dbReference type="EMBL" id="MUK49957.1"/>
    </source>
</evidence>
<dbReference type="EMBL" id="WOBO01000004">
    <property type="protein sequence ID" value="MUK44257.1"/>
    <property type="molecule type" value="Genomic_DNA"/>
</dbReference>
<gene>
    <name evidence="1" type="ORF">AFI02nite_10560</name>
    <name evidence="2" type="ORF">GNP77_02580</name>
    <name evidence="3" type="ORF">GNP88_12350</name>
</gene>
<proteinExistence type="predicted"/>
<name>A0A510UI17_ALIFS</name>
<dbReference type="AlphaFoldDB" id="A0A510UI17"/>
<dbReference type="Proteomes" id="UP000321787">
    <property type="component" value="Unassembled WGS sequence"/>
</dbReference>
<protein>
    <submittedName>
        <fullName evidence="1">Uncharacterized protein</fullName>
    </submittedName>
</protein>
<evidence type="ECO:0000313" key="4">
    <source>
        <dbReference type="Proteomes" id="UP000321787"/>
    </source>
</evidence>
<evidence type="ECO:0000313" key="5">
    <source>
        <dbReference type="Proteomes" id="UP000435323"/>
    </source>
</evidence>
<dbReference type="RefSeq" id="WP_005419317.1">
    <property type="nucleotide sequence ID" value="NZ_BJTZ01000004.1"/>
</dbReference>